<keyword evidence="1" id="KW-0479">Metal-binding</keyword>
<organism evidence="3 4">
    <name type="scientific">Eufriesea mexicana</name>
    <dbReference type="NCBI Taxonomy" id="516756"/>
    <lineage>
        <taxon>Eukaryota</taxon>
        <taxon>Metazoa</taxon>
        <taxon>Ecdysozoa</taxon>
        <taxon>Arthropoda</taxon>
        <taxon>Hexapoda</taxon>
        <taxon>Insecta</taxon>
        <taxon>Pterygota</taxon>
        <taxon>Neoptera</taxon>
        <taxon>Endopterygota</taxon>
        <taxon>Hymenoptera</taxon>
        <taxon>Apocrita</taxon>
        <taxon>Aculeata</taxon>
        <taxon>Apoidea</taxon>
        <taxon>Anthophila</taxon>
        <taxon>Apidae</taxon>
        <taxon>Eufriesea</taxon>
    </lineage>
</organism>
<dbReference type="PROSITE" id="PS50158">
    <property type="entry name" value="ZF_CCHC"/>
    <property type="match status" value="1"/>
</dbReference>
<dbReference type="InterPro" id="IPR001878">
    <property type="entry name" value="Znf_CCHC"/>
</dbReference>
<reference evidence="3 4" key="1">
    <citation type="submission" date="2015-07" db="EMBL/GenBank/DDBJ databases">
        <title>The genome of Eufriesea mexicana.</title>
        <authorList>
            <person name="Pan H."/>
            <person name="Kapheim K."/>
        </authorList>
    </citation>
    <scope>NUCLEOTIDE SEQUENCE [LARGE SCALE GENOMIC DNA]</scope>
    <source>
        <strain evidence="3">0111107269</strain>
        <tissue evidence="3">Whole body</tissue>
    </source>
</reference>
<dbReference type="GO" id="GO:0008270">
    <property type="term" value="F:zinc ion binding"/>
    <property type="evidence" value="ECO:0007669"/>
    <property type="project" value="UniProtKB-KW"/>
</dbReference>
<dbReference type="EMBL" id="KQ766762">
    <property type="protein sequence ID" value="OAD53580.1"/>
    <property type="molecule type" value="Genomic_DNA"/>
</dbReference>
<keyword evidence="1" id="KW-0863">Zinc-finger</keyword>
<dbReference type="GO" id="GO:0003676">
    <property type="term" value="F:nucleic acid binding"/>
    <property type="evidence" value="ECO:0007669"/>
    <property type="project" value="InterPro"/>
</dbReference>
<evidence type="ECO:0000313" key="4">
    <source>
        <dbReference type="Proteomes" id="UP000250275"/>
    </source>
</evidence>
<name>A0A310SJ41_9HYME</name>
<dbReference type="Pfam" id="PF00098">
    <property type="entry name" value="zf-CCHC"/>
    <property type="match status" value="1"/>
</dbReference>
<gene>
    <name evidence="3" type="ORF">WN48_09711</name>
</gene>
<dbReference type="SUPFAM" id="SSF57756">
    <property type="entry name" value="Retrovirus zinc finger-like domains"/>
    <property type="match status" value="1"/>
</dbReference>
<feature type="domain" description="CCHC-type" evidence="2">
    <location>
        <begin position="71"/>
        <end position="85"/>
    </location>
</feature>
<dbReference type="Proteomes" id="UP000250275">
    <property type="component" value="Unassembled WGS sequence"/>
</dbReference>
<protein>
    <recommendedName>
        <fullName evidence="2">CCHC-type domain-containing protein</fullName>
    </recommendedName>
</protein>
<accession>A0A310SJ41</accession>
<keyword evidence="4" id="KW-1185">Reference proteome</keyword>
<evidence type="ECO:0000313" key="3">
    <source>
        <dbReference type="EMBL" id="OAD53580.1"/>
    </source>
</evidence>
<evidence type="ECO:0000256" key="1">
    <source>
        <dbReference type="PROSITE-ProRule" id="PRU00047"/>
    </source>
</evidence>
<proteinExistence type="predicted"/>
<dbReference type="AlphaFoldDB" id="A0A310SJ41"/>
<dbReference type="InterPro" id="IPR036875">
    <property type="entry name" value="Znf_CCHC_sf"/>
</dbReference>
<evidence type="ECO:0000259" key="2">
    <source>
        <dbReference type="PROSITE" id="PS50158"/>
    </source>
</evidence>
<keyword evidence="1" id="KW-0862">Zinc</keyword>
<sequence length="85" mass="9706">MPRTLPKTFSYIGNLIDVLPEKDRNVDYLKGKLKMKFKEAIKGNEENEQLNKSNAFAAIKTNTGETKQHTKCFNCGKMGHTQRNC</sequence>
<dbReference type="Gene3D" id="4.10.60.10">
    <property type="entry name" value="Zinc finger, CCHC-type"/>
    <property type="match status" value="1"/>
</dbReference>